<sequence length="125" mass="14590">MNKNTKKCYACNTTKDIKDFWKNQTQCISCKNEGQEKYRATDDAKKIRNKRASAQNVGFYRQKQLTRMKTFQKIKSGKLIRTKCKCGDFGVEFHHHSYDLDDSWKDGEFVCLPCHTQIHKAVCNG</sequence>
<evidence type="ECO:0000313" key="2">
    <source>
        <dbReference type="Proteomes" id="UP000204596"/>
    </source>
</evidence>
<accession>A0A060BGU2</accession>
<reference evidence="1 2" key="1">
    <citation type="submission" date="2014-01" db="EMBL/GenBank/DDBJ databases">
        <title>Sulfur oxidation genes in diverse deep-sea viruses.</title>
        <authorList>
            <person name="Anantharaman K."/>
            <person name="Duhaime M.B."/>
            <person name="Breier J.A."/>
            <person name="Toner B.M."/>
            <person name="Dick G.J."/>
        </authorList>
    </citation>
    <scope>NUCLEOTIDE SEQUENCE [LARGE SCALE GENOMIC DNA]</scope>
    <source>
        <strain evidence="1 2">Abe</strain>
    </source>
</reference>
<dbReference type="EMBL" id="KJ183191">
    <property type="protein sequence ID" value="AIA83130.1"/>
    <property type="molecule type" value="Genomic_DNA"/>
</dbReference>
<organism evidence="1 2">
    <name type="scientific">Podophage Lau218</name>
    <dbReference type="NCBI Taxonomy" id="2784187"/>
    <lineage>
        <taxon>Viruses</taxon>
        <taxon>Duplodnaviria</taxon>
        <taxon>Heunggongvirae</taxon>
        <taxon>Uroviricota</taxon>
        <taxon>Caudoviricetes</taxon>
        <taxon>Autographivirales</taxon>
        <taxon>Lauvirus</taxon>
        <taxon>Lauvirus lau218</taxon>
    </lineage>
</organism>
<name>A0A060BGU2_9CAUD</name>
<proteinExistence type="predicted"/>
<dbReference type="GeneID" id="26673036"/>
<keyword evidence="2" id="KW-1185">Reference proteome</keyword>
<dbReference type="RefSeq" id="YP_009042146.1">
    <property type="nucleotide sequence ID" value="NC_024329.1"/>
</dbReference>
<evidence type="ECO:0000313" key="1">
    <source>
        <dbReference type="EMBL" id="AIA83130.1"/>
    </source>
</evidence>
<dbReference type="KEGG" id="vg:26673036"/>
<protein>
    <submittedName>
        <fullName evidence="1">Putative phage protein</fullName>
    </submittedName>
</protein>
<dbReference type="Proteomes" id="UP000204596">
    <property type="component" value="Segment"/>
</dbReference>